<dbReference type="CDD" id="cd07377">
    <property type="entry name" value="WHTH_GntR"/>
    <property type="match status" value="1"/>
</dbReference>
<protein>
    <submittedName>
        <fullName evidence="5">HTH-type transcriptional regulator LutR</fullName>
    </submittedName>
</protein>
<dbReference type="AlphaFoldDB" id="A0A1X6Y4I5"/>
<dbReference type="InterPro" id="IPR000524">
    <property type="entry name" value="Tscrpt_reg_HTH_GntR"/>
</dbReference>
<keyword evidence="1" id="KW-0805">Transcription regulation</keyword>
<evidence type="ECO:0000256" key="1">
    <source>
        <dbReference type="ARBA" id="ARBA00023015"/>
    </source>
</evidence>
<dbReference type="PRINTS" id="PR00035">
    <property type="entry name" value="HTHGNTR"/>
</dbReference>
<evidence type="ECO:0000256" key="3">
    <source>
        <dbReference type="ARBA" id="ARBA00023163"/>
    </source>
</evidence>
<dbReference type="InterPro" id="IPR036388">
    <property type="entry name" value="WH-like_DNA-bd_sf"/>
</dbReference>
<dbReference type="SMART" id="SM00345">
    <property type="entry name" value="HTH_GNTR"/>
    <property type="match status" value="1"/>
</dbReference>
<dbReference type="PANTHER" id="PTHR43537">
    <property type="entry name" value="TRANSCRIPTIONAL REGULATOR, GNTR FAMILY"/>
    <property type="match status" value="1"/>
</dbReference>
<keyword evidence="2" id="KW-0238">DNA-binding</keyword>
<organism evidence="5 6">
    <name type="scientific">Roseivivax jejudonensis</name>
    <dbReference type="NCBI Taxonomy" id="1529041"/>
    <lineage>
        <taxon>Bacteria</taxon>
        <taxon>Pseudomonadati</taxon>
        <taxon>Pseudomonadota</taxon>
        <taxon>Alphaproteobacteria</taxon>
        <taxon>Rhodobacterales</taxon>
        <taxon>Roseobacteraceae</taxon>
        <taxon>Roseivivax</taxon>
    </lineage>
</organism>
<dbReference type="GO" id="GO:0003677">
    <property type="term" value="F:DNA binding"/>
    <property type="evidence" value="ECO:0007669"/>
    <property type="project" value="UniProtKB-KW"/>
</dbReference>
<dbReference type="PANTHER" id="PTHR43537:SF5">
    <property type="entry name" value="UXU OPERON TRANSCRIPTIONAL REGULATOR"/>
    <property type="match status" value="1"/>
</dbReference>
<dbReference type="SMART" id="SM00895">
    <property type="entry name" value="FCD"/>
    <property type="match status" value="1"/>
</dbReference>
<keyword evidence="3" id="KW-0804">Transcription</keyword>
<accession>A0A1X6Y4I5</accession>
<sequence length="238" mass="25874">MDMTAGTGKTRRNLVAELVGALGAEIADGTFRPGDKLPSEARLTERFGVSRTVVREAIAGLRADGLVAPRQGAGVFVLERPEEPEKPFHIVDYERISSVVEMLELRVAVEMEAAALAAQRRSPLQEEAIFDAAAEMRRCLESGASTKEADQRFHLAVADATNNPRFREFLEVLGLSMIPRAALAGGDQRGDPAYIDMIAGEHESIASAVSVGDSAAARDAMQAHLRNSMSRYRELIRR</sequence>
<dbReference type="PROSITE" id="PS50949">
    <property type="entry name" value="HTH_GNTR"/>
    <property type="match status" value="1"/>
</dbReference>
<dbReference type="InterPro" id="IPR036390">
    <property type="entry name" value="WH_DNA-bd_sf"/>
</dbReference>
<proteinExistence type="predicted"/>
<dbReference type="SUPFAM" id="SSF46785">
    <property type="entry name" value="Winged helix' DNA-binding domain"/>
    <property type="match status" value="1"/>
</dbReference>
<dbReference type="InterPro" id="IPR011711">
    <property type="entry name" value="GntR_C"/>
</dbReference>
<evidence type="ECO:0000256" key="2">
    <source>
        <dbReference type="ARBA" id="ARBA00023125"/>
    </source>
</evidence>
<keyword evidence="6" id="KW-1185">Reference proteome</keyword>
<dbReference type="RefSeq" id="WP_085789964.1">
    <property type="nucleotide sequence ID" value="NZ_FWFK01000001.1"/>
</dbReference>
<dbReference type="EMBL" id="FWFK01000001">
    <property type="protein sequence ID" value="SLN10141.1"/>
    <property type="molecule type" value="Genomic_DNA"/>
</dbReference>
<name>A0A1X6Y4I5_9RHOB</name>
<dbReference type="Gene3D" id="1.10.10.10">
    <property type="entry name" value="Winged helix-like DNA-binding domain superfamily/Winged helix DNA-binding domain"/>
    <property type="match status" value="1"/>
</dbReference>
<reference evidence="5 6" key="1">
    <citation type="submission" date="2017-03" db="EMBL/GenBank/DDBJ databases">
        <authorList>
            <person name="Afonso C.L."/>
            <person name="Miller P.J."/>
            <person name="Scott M.A."/>
            <person name="Spackman E."/>
            <person name="Goraichik I."/>
            <person name="Dimitrov K.M."/>
            <person name="Suarez D.L."/>
            <person name="Swayne D.E."/>
        </authorList>
    </citation>
    <scope>NUCLEOTIDE SEQUENCE [LARGE SCALE GENOMIC DNA]</scope>
    <source>
        <strain evidence="5 6">CECT 8625</strain>
    </source>
</reference>
<dbReference type="GO" id="GO:0003700">
    <property type="term" value="F:DNA-binding transcription factor activity"/>
    <property type="evidence" value="ECO:0007669"/>
    <property type="project" value="InterPro"/>
</dbReference>
<evidence type="ECO:0000313" key="6">
    <source>
        <dbReference type="Proteomes" id="UP000193570"/>
    </source>
</evidence>
<dbReference type="OrthoDB" id="9028214at2"/>
<dbReference type="Pfam" id="PF07729">
    <property type="entry name" value="FCD"/>
    <property type="match status" value="1"/>
</dbReference>
<dbReference type="InterPro" id="IPR008920">
    <property type="entry name" value="TF_FadR/GntR_C"/>
</dbReference>
<gene>
    <name evidence="5" type="primary">lutR</name>
    <name evidence="5" type="ORF">ROJ8625_00176</name>
</gene>
<dbReference type="SUPFAM" id="SSF48008">
    <property type="entry name" value="GntR ligand-binding domain-like"/>
    <property type="match status" value="1"/>
</dbReference>
<dbReference type="Proteomes" id="UP000193570">
    <property type="component" value="Unassembled WGS sequence"/>
</dbReference>
<feature type="domain" description="HTH gntR-type" evidence="4">
    <location>
        <begin position="12"/>
        <end position="80"/>
    </location>
</feature>
<evidence type="ECO:0000259" key="4">
    <source>
        <dbReference type="PROSITE" id="PS50949"/>
    </source>
</evidence>
<dbReference type="Pfam" id="PF00392">
    <property type="entry name" value="GntR"/>
    <property type="match status" value="1"/>
</dbReference>
<evidence type="ECO:0000313" key="5">
    <source>
        <dbReference type="EMBL" id="SLN10141.1"/>
    </source>
</evidence>
<dbReference type="Gene3D" id="1.20.120.530">
    <property type="entry name" value="GntR ligand-binding domain-like"/>
    <property type="match status" value="1"/>
</dbReference>